<gene>
    <name evidence="3" type="ORF">UJA718_LOCUS46792</name>
</gene>
<sequence length="75" mass="8660">DELEKESVRFEKVTDKSSNNMQTEDSELRILRSNVKFLQSTNNKLKSDLDNVLNEILSSTIFLGEPIDREKKTVT</sequence>
<comment type="caution">
    <text evidence="3">The sequence shown here is derived from an EMBL/GenBank/DDBJ whole genome shotgun (WGS) entry which is preliminary data.</text>
</comment>
<dbReference type="Proteomes" id="UP000663873">
    <property type="component" value="Unassembled WGS sequence"/>
</dbReference>
<feature type="non-terminal residue" evidence="3">
    <location>
        <position position="1"/>
    </location>
</feature>
<evidence type="ECO:0000256" key="1">
    <source>
        <dbReference type="SAM" id="Coils"/>
    </source>
</evidence>
<organism evidence="3 4">
    <name type="scientific">Rotaria socialis</name>
    <dbReference type="NCBI Taxonomy" id="392032"/>
    <lineage>
        <taxon>Eukaryota</taxon>
        <taxon>Metazoa</taxon>
        <taxon>Spiralia</taxon>
        <taxon>Gnathifera</taxon>
        <taxon>Rotifera</taxon>
        <taxon>Eurotatoria</taxon>
        <taxon>Bdelloidea</taxon>
        <taxon>Philodinida</taxon>
        <taxon>Philodinidae</taxon>
        <taxon>Rotaria</taxon>
    </lineage>
</organism>
<accession>A0A821WR83</accession>
<dbReference type="AlphaFoldDB" id="A0A821WR83"/>
<keyword evidence="4" id="KW-1185">Reference proteome</keyword>
<proteinExistence type="predicted"/>
<protein>
    <submittedName>
        <fullName evidence="3">Uncharacterized protein</fullName>
    </submittedName>
</protein>
<feature type="coiled-coil region" evidence="1">
    <location>
        <begin position="28"/>
        <end position="55"/>
    </location>
</feature>
<evidence type="ECO:0000256" key="2">
    <source>
        <dbReference type="SAM" id="MobiDB-lite"/>
    </source>
</evidence>
<evidence type="ECO:0000313" key="4">
    <source>
        <dbReference type="Proteomes" id="UP000663873"/>
    </source>
</evidence>
<evidence type="ECO:0000313" key="3">
    <source>
        <dbReference type="EMBL" id="CAF4929343.1"/>
    </source>
</evidence>
<reference evidence="3" key="1">
    <citation type="submission" date="2021-02" db="EMBL/GenBank/DDBJ databases">
        <authorList>
            <person name="Nowell W R."/>
        </authorList>
    </citation>
    <scope>NUCLEOTIDE SEQUENCE</scope>
</reference>
<feature type="region of interest" description="Disordered" evidence="2">
    <location>
        <begin position="1"/>
        <end position="24"/>
    </location>
</feature>
<dbReference type="EMBL" id="CAJOBP010085566">
    <property type="protein sequence ID" value="CAF4929343.1"/>
    <property type="molecule type" value="Genomic_DNA"/>
</dbReference>
<feature type="compositionally biased region" description="Basic and acidic residues" evidence="2">
    <location>
        <begin position="1"/>
        <end position="15"/>
    </location>
</feature>
<name>A0A821WR83_9BILA</name>
<keyword evidence="1" id="KW-0175">Coiled coil</keyword>